<feature type="compositionally biased region" description="Basic and acidic residues" evidence="1">
    <location>
        <begin position="106"/>
        <end position="126"/>
    </location>
</feature>
<protein>
    <submittedName>
        <fullName evidence="2">Uncharacterized protein</fullName>
    </submittedName>
</protein>
<organism evidence="2 3">
    <name type="scientific">Penicilliopsis zonata CBS 506.65</name>
    <dbReference type="NCBI Taxonomy" id="1073090"/>
    <lineage>
        <taxon>Eukaryota</taxon>
        <taxon>Fungi</taxon>
        <taxon>Dikarya</taxon>
        <taxon>Ascomycota</taxon>
        <taxon>Pezizomycotina</taxon>
        <taxon>Eurotiomycetes</taxon>
        <taxon>Eurotiomycetidae</taxon>
        <taxon>Eurotiales</taxon>
        <taxon>Aspergillaceae</taxon>
        <taxon>Penicilliopsis</taxon>
    </lineage>
</organism>
<sequence>MIFSSPNHFFFGPFEASTPRDMANESENRRVSTVGSTSGVLHQRAPLYQIFVVNLVMVALFGCVGKASAVRGWGLGSQLISGPYHQNGIIMKKFATKKKQRTHLNPKRERTQRSLARDGREDSNTRWEERLKQREQGLGLAKGRARIRELHG</sequence>
<gene>
    <name evidence="2" type="ORF">ASPZODRAFT_1278165</name>
</gene>
<dbReference type="AlphaFoldDB" id="A0A1L9S6Q3"/>
<dbReference type="VEuPathDB" id="FungiDB:ASPZODRAFT_1278165"/>
<keyword evidence="3" id="KW-1185">Reference proteome</keyword>
<name>A0A1L9S6Q3_9EURO</name>
<evidence type="ECO:0000256" key="1">
    <source>
        <dbReference type="SAM" id="MobiDB-lite"/>
    </source>
</evidence>
<dbReference type="EMBL" id="KV878356">
    <property type="protein sequence ID" value="OJJ42857.1"/>
    <property type="molecule type" value="Genomic_DNA"/>
</dbReference>
<reference evidence="3" key="1">
    <citation type="journal article" date="2017" name="Genome Biol.">
        <title>Comparative genomics reveals high biological diversity and specific adaptations in the industrially and medically important fungal genus Aspergillus.</title>
        <authorList>
            <person name="de Vries R.P."/>
            <person name="Riley R."/>
            <person name="Wiebenga A."/>
            <person name="Aguilar-Osorio G."/>
            <person name="Amillis S."/>
            <person name="Uchima C.A."/>
            <person name="Anderluh G."/>
            <person name="Asadollahi M."/>
            <person name="Askin M."/>
            <person name="Barry K."/>
            <person name="Battaglia E."/>
            <person name="Bayram O."/>
            <person name="Benocci T."/>
            <person name="Braus-Stromeyer S.A."/>
            <person name="Caldana C."/>
            <person name="Canovas D."/>
            <person name="Cerqueira G.C."/>
            <person name="Chen F."/>
            <person name="Chen W."/>
            <person name="Choi C."/>
            <person name="Clum A."/>
            <person name="Dos Santos R.A."/>
            <person name="Damasio A.R."/>
            <person name="Diallinas G."/>
            <person name="Emri T."/>
            <person name="Fekete E."/>
            <person name="Flipphi M."/>
            <person name="Freyberg S."/>
            <person name="Gallo A."/>
            <person name="Gournas C."/>
            <person name="Habgood R."/>
            <person name="Hainaut M."/>
            <person name="Harispe M.L."/>
            <person name="Henrissat B."/>
            <person name="Hilden K.S."/>
            <person name="Hope R."/>
            <person name="Hossain A."/>
            <person name="Karabika E."/>
            <person name="Karaffa L."/>
            <person name="Karanyi Z."/>
            <person name="Krasevec N."/>
            <person name="Kuo A."/>
            <person name="Kusch H."/>
            <person name="LaButti K."/>
            <person name="Lagendijk E.L."/>
            <person name="Lapidus A."/>
            <person name="Levasseur A."/>
            <person name="Lindquist E."/>
            <person name="Lipzen A."/>
            <person name="Logrieco A.F."/>
            <person name="MacCabe A."/>
            <person name="Maekelae M.R."/>
            <person name="Malavazi I."/>
            <person name="Melin P."/>
            <person name="Meyer V."/>
            <person name="Mielnichuk N."/>
            <person name="Miskei M."/>
            <person name="Molnar A.P."/>
            <person name="Mule G."/>
            <person name="Ngan C.Y."/>
            <person name="Orejas M."/>
            <person name="Orosz E."/>
            <person name="Ouedraogo J.P."/>
            <person name="Overkamp K.M."/>
            <person name="Park H.-S."/>
            <person name="Perrone G."/>
            <person name="Piumi F."/>
            <person name="Punt P.J."/>
            <person name="Ram A.F."/>
            <person name="Ramon A."/>
            <person name="Rauscher S."/>
            <person name="Record E."/>
            <person name="Riano-Pachon D.M."/>
            <person name="Robert V."/>
            <person name="Roehrig J."/>
            <person name="Ruller R."/>
            <person name="Salamov A."/>
            <person name="Salih N.S."/>
            <person name="Samson R.A."/>
            <person name="Sandor E."/>
            <person name="Sanguinetti M."/>
            <person name="Schuetze T."/>
            <person name="Sepcic K."/>
            <person name="Shelest E."/>
            <person name="Sherlock G."/>
            <person name="Sophianopoulou V."/>
            <person name="Squina F.M."/>
            <person name="Sun H."/>
            <person name="Susca A."/>
            <person name="Todd R.B."/>
            <person name="Tsang A."/>
            <person name="Unkles S.E."/>
            <person name="van de Wiele N."/>
            <person name="van Rossen-Uffink D."/>
            <person name="Oliveira J.V."/>
            <person name="Vesth T.C."/>
            <person name="Visser J."/>
            <person name="Yu J.-H."/>
            <person name="Zhou M."/>
            <person name="Andersen M.R."/>
            <person name="Archer D.B."/>
            <person name="Baker S.E."/>
            <person name="Benoit I."/>
            <person name="Brakhage A.A."/>
            <person name="Braus G.H."/>
            <person name="Fischer R."/>
            <person name="Frisvad J.C."/>
            <person name="Goldman G.H."/>
            <person name="Houbraken J."/>
            <person name="Oakley B."/>
            <person name="Pocsi I."/>
            <person name="Scazzocchio C."/>
            <person name="Seiboth B."/>
            <person name="vanKuyk P.A."/>
            <person name="Wortman J."/>
            <person name="Dyer P.S."/>
            <person name="Grigoriev I.V."/>
        </authorList>
    </citation>
    <scope>NUCLEOTIDE SEQUENCE [LARGE SCALE GENOMIC DNA]</scope>
    <source>
        <strain evidence="3">CBS 506.65</strain>
    </source>
</reference>
<evidence type="ECO:0000313" key="3">
    <source>
        <dbReference type="Proteomes" id="UP000184188"/>
    </source>
</evidence>
<feature type="region of interest" description="Disordered" evidence="1">
    <location>
        <begin position="97"/>
        <end position="126"/>
    </location>
</feature>
<accession>A0A1L9S6Q3</accession>
<dbReference type="Proteomes" id="UP000184188">
    <property type="component" value="Unassembled WGS sequence"/>
</dbReference>
<dbReference type="GeneID" id="34608311"/>
<proteinExistence type="predicted"/>
<evidence type="ECO:0000313" key="2">
    <source>
        <dbReference type="EMBL" id="OJJ42857.1"/>
    </source>
</evidence>
<dbReference type="RefSeq" id="XP_022577367.1">
    <property type="nucleotide sequence ID" value="XM_022721846.1"/>
</dbReference>